<dbReference type="PANTHER" id="PTHR36510:SF3">
    <property type="entry name" value="CONSERVED PROTEIN"/>
    <property type="match status" value="1"/>
</dbReference>
<protein>
    <submittedName>
        <fullName evidence="2">Glutamate-cysteine ligase family protein</fullName>
    </submittedName>
</protein>
<keyword evidence="2" id="KW-0436">Ligase</keyword>
<comment type="catalytic activity">
    <reaction evidence="1">
        <text>L-cysteine + L-glutamate + ATP = gamma-L-glutamyl-L-cysteine + ADP + phosphate + H(+)</text>
        <dbReference type="Rhea" id="RHEA:13285"/>
        <dbReference type="ChEBI" id="CHEBI:15378"/>
        <dbReference type="ChEBI" id="CHEBI:29985"/>
        <dbReference type="ChEBI" id="CHEBI:30616"/>
        <dbReference type="ChEBI" id="CHEBI:35235"/>
        <dbReference type="ChEBI" id="CHEBI:43474"/>
        <dbReference type="ChEBI" id="CHEBI:58173"/>
        <dbReference type="ChEBI" id="CHEBI:456216"/>
        <dbReference type="EC" id="6.3.2.2"/>
    </reaction>
</comment>
<dbReference type="Pfam" id="PF04107">
    <property type="entry name" value="GCS2"/>
    <property type="match status" value="1"/>
</dbReference>
<evidence type="ECO:0000256" key="1">
    <source>
        <dbReference type="ARBA" id="ARBA00048819"/>
    </source>
</evidence>
<dbReference type="InterPro" id="IPR006336">
    <property type="entry name" value="GCS2"/>
</dbReference>
<dbReference type="RefSeq" id="WP_122823616.1">
    <property type="nucleotide sequence ID" value="NZ_CP033325.1"/>
</dbReference>
<proteinExistence type="predicted"/>
<dbReference type="InterPro" id="IPR016602">
    <property type="entry name" value="UCP012666"/>
</dbReference>
<evidence type="ECO:0000313" key="2">
    <source>
        <dbReference type="EMBL" id="MFC4555510.1"/>
    </source>
</evidence>
<dbReference type="Proteomes" id="UP001595955">
    <property type="component" value="Unassembled WGS sequence"/>
</dbReference>
<gene>
    <name evidence="2" type="ORF">ACFO3F_09650</name>
</gene>
<sequence length="491" mass="55237">MGEEIRSREFTRADHTRYRQAVRRCLDTLEAMLEAGSFDEHEWRTGLEIELNLVDADLRPHFGNAEILQRIDDPLYQTELGLFTIELNVEPRQMDGASLVHFEESLRENLNRARDRAREAGADIVMIGILPTLWPPAEGRAWLTDSARYRALDDAVMGSRREDIVLDIGGPEPLQMTMDSIAAEAACTSTQLHLQVSPAMFAHYWNAAEAIAGPQLALGANSPFLFGHQLLAETRTEVFLQSTDIRPPELRNQGVRPLVHFGDRWVTSIFDLFEENVRYFPTLLPQTSDEDPAEVFAAGGTPSLAELRLHNGTIYRWNRPIYDVQDGSPHLRVENRVLPAGPTVVDTMANAAFFFGVVSELAQDERPIWTRMSFDAARENFEAGARDGIDARLYWPKVGEVPADELILRRLLPMAARGLERLGIPAPIADRYLDILEARARLGRNGASWQAATVRALEGRGMRRPEALRTMLAEYTQGMQANEPVHTWPIP</sequence>
<name>A0ABV9DBT8_9MICO</name>
<dbReference type="InterPro" id="IPR050141">
    <property type="entry name" value="GCL_type2/YbdK_subfam"/>
</dbReference>
<organism evidence="2 3">
    <name type="scientific">Georgenia faecalis</name>
    <dbReference type="NCBI Taxonomy" id="2483799"/>
    <lineage>
        <taxon>Bacteria</taxon>
        <taxon>Bacillati</taxon>
        <taxon>Actinomycetota</taxon>
        <taxon>Actinomycetes</taxon>
        <taxon>Micrococcales</taxon>
        <taxon>Bogoriellaceae</taxon>
        <taxon>Georgenia</taxon>
    </lineage>
</organism>
<dbReference type="SUPFAM" id="SSF55931">
    <property type="entry name" value="Glutamine synthetase/guanido kinase"/>
    <property type="match status" value="1"/>
</dbReference>
<dbReference type="PANTHER" id="PTHR36510">
    <property type="entry name" value="GLUTAMATE--CYSTEINE LIGASE 2-RELATED"/>
    <property type="match status" value="1"/>
</dbReference>
<evidence type="ECO:0000313" key="3">
    <source>
        <dbReference type="Proteomes" id="UP001595955"/>
    </source>
</evidence>
<comment type="caution">
    <text evidence="2">The sequence shown here is derived from an EMBL/GenBank/DDBJ whole genome shotgun (WGS) entry which is preliminary data.</text>
</comment>
<dbReference type="GO" id="GO:0016874">
    <property type="term" value="F:ligase activity"/>
    <property type="evidence" value="ECO:0007669"/>
    <property type="project" value="UniProtKB-KW"/>
</dbReference>
<dbReference type="InterPro" id="IPR014746">
    <property type="entry name" value="Gln_synth/guanido_kin_cat_dom"/>
</dbReference>
<dbReference type="Gene3D" id="3.30.590.20">
    <property type="match status" value="1"/>
</dbReference>
<keyword evidence="3" id="KW-1185">Reference proteome</keyword>
<dbReference type="PIRSF" id="PIRSF012666">
    <property type="entry name" value="UCP012666"/>
    <property type="match status" value="1"/>
</dbReference>
<accession>A0ABV9DBT8</accession>
<reference evidence="3" key="1">
    <citation type="journal article" date="2019" name="Int. J. Syst. Evol. Microbiol.">
        <title>The Global Catalogue of Microorganisms (GCM) 10K type strain sequencing project: providing services to taxonomists for standard genome sequencing and annotation.</title>
        <authorList>
            <consortium name="The Broad Institute Genomics Platform"/>
            <consortium name="The Broad Institute Genome Sequencing Center for Infectious Disease"/>
            <person name="Wu L."/>
            <person name="Ma J."/>
        </authorList>
    </citation>
    <scope>NUCLEOTIDE SEQUENCE [LARGE SCALE GENOMIC DNA]</scope>
    <source>
        <strain evidence="3">JCM 3369</strain>
    </source>
</reference>
<dbReference type="EMBL" id="JBHSGF010000006">
    <property type="protein sequence ID" value="MFC4555510.1"/>
    <property type="molecule type" value="Genomic_DNA"/>
</dbReference>